<dbReference type="Gene3D" id="1.10.287.70">
    <property type="match status" value="2"/>
</dbReference>
<dbReference type="AlphaFoldDB" id="A0A507FQE9"/>
<evidence type="ECO:0000256" key="4">
    <source>
        <dbReference type="ARBA" id="ARBA00022989"/>
    </source>
</evidence>
<feature type="compositionally biased region" description="Polar residues" evidence="8">
    <location>
        <begin position="435"/>
        <end position="454"/>
    </location>
</feature>
<name>A0A507FQE9_9FUNG</name>
<dbReference type="Pfam" id="PF07885">
    <property type="entry name" value="Ion_trans_2"/>
    <property type="match status" value="2"/>
</dbReference>
<dbReference type="GO" id="GO:0030322">
    <property type="term" value="P:stabilization of membrane potential"/>
    <property type="evidence" value="ECO:0007669"/>
    <property type="project" value="TreeGrafter"/>
</dbReference>
<feature type="transmembrane region" description="Helical" evidence="9">
    <location>
        <begin position="267"/>
        <end position="288"/>
    </location>
</feature>
<proteinExistence type="predicted"/>
<reference evidence="11 12" key="1">
    <citation type="journal article" date="2019" name="Sci. Rep.">
        <title>Comparative genomics of chytrid fungi reveal insights into the obligate biotrophic and pathogenic lifestyle of Synchytrium endobioticum.</title>
        <authorList>
            <person name="van de Vossenberg B.T.L.H."/>
            <person name="Warris S."/>
            <person name="Nguyen H.D.T."/>
            <person name="van Gent-Pelzer M.P.E."/>
            <person name="Joly D.L."/>
            <person name="van de Geest H.C."/>
            <person name="Bonants P.J.M."/>
            <person name="Smith D.S."/>
            <person name="Levesque C.A."/>
            <person name="van der Lee T.A.J."/>
        </authorList>
    </citation>
    <scope>NUCLEOTIDE SEQUENCE [LARGE SCALE GENOMIC DNA]</scope>
    <source>
        <strain evidence="11 12">CBS 675.73</strain>
    </source>
</reference>
<evidence type="ECO:0000259" key="10">
    <source>
        <dbReference type="Pfam" id="PF07885"/>
    </source>
</evidence>
<dbReference type="InterPro" id="IPR003280">
    <property type="entry name" value="2pore_dom_K_chnl"/>
</dbReference>
<dbReference type="Proteomes" id="UP000320333">
    <property type="component" value="Unassembled WGS sequence"/>
</dbReference>
<dbReference type="OrthoDB" id="297496at2759"/>
<evidence type="ECO:0000256" key="3">
    <source>
        <dbReference type="ARBA" id="ARBA00022692"/>
    </source>
</evidence>
<evidence type="ECO:0000256" key="6">
    <source>
        <dbReference type="ARBA" id="ARBA00023136"/>
    </source>
</evidence>
<keyword evidence="7" id="KW-0407">Ion channel</keyword>
<comment type="caution">
    <text evidence="11">The sequence shown here is derived from an EMBL/GenBank/DDBJ whole genome shotgun (WGS) entry which is preliminary data.</text>
</comment>
<keyword evidence="2" id="KW-0813">Transport</keyword>
<keyword evidence="5" id="KW-0406">Ion transport</keyword>
<sequence length="747" mass="82834">MQGSPAWNLHAHKWTRPHHSLATALSLFVGFALTLQHWIVNDYADPQPTSLTSRILFGAAWASNLAALALHAVRVRLYVVLFRKRKPRYIPPALNLATLANRASADNPSSSLPRRLLYNKNVSRIGKSMSLSQRDAQFAWRVCFCILASSIAAALAFLVLSLLGIIITAKEHNIPFKSFGEGLARACLATVFGLISLILMMLDTASLFRAFKLVYPRLYAPNRSDLATGTTNPDLEISSEATHAPISTHQSFRGPPVDLFHPEDQRLAVLFCALVVLINVTCIIFMQFEKTWNFWDAEQWYISSITTLGFGQVHVLTPVSKYALLFFNTVGIILLALILGAVSSKLISLIRKFLLRGIRKVRQNAEMRKNRVAVRRKRQRQEQVALREQGISTTAAFLAVAPESLQRLDAPRHVGHIGQSTDHHINDDSGEIPQGISNSPVGEETSASDSATNFGLSQIPLSRTSTVDSTTEAANELGYVIDDLTESDDDNDDDTGCENPRLPTALKSRPSKKKSTQIRRKNVELTSQPHHADAPSETDARNASTLEEDNGAFLISKKESPQAQRAVWSLQDRAESCRAGQQCKGCGRQKLETYGTGKEEVEEVGTTELDTDAACTTEDDRTHRLETPYQDSLSLREEEAAPRRKKGFSVSQWLRKTHQWLETHADTVAIGILIPTLLFGGAALLMVAESPDWDYIESLYFNYSLITTTGYGDIYPKTGWGRTLVIIIMFNGLGVWAYAVSTVGEWK</sequence>
<dbReference type="STRING" id="246404.A0A507FQE9"/>
<accession>A0A507FQE9</accession>
<protein>
    <recommendedName>
        <fullName evidence="10">Potassium channel domain-containing protein</fullName>
    </recommendedName>
</protein>
<keyword evidence="12" id="KW-1185">Reference proteome</keyword>
<dbReference type="PANTHER" id="PTHR11003:SF291">
    <property type="entry name" value="IP11374P"/>
    <property type="match status" value="1"/>
</dbReference>
<evidence type="ECO:0000313" key="11">
    <source>
        <dbReference type="EMBL" id="TPX78492.1"/>
    </source>
</evidence>
<dbReference type="SUPFAM" id="SSF81324">
    <property type="entry name" value="Voltage-gated potassium channels"/>
    <property type="match status" value="2"/>
</dbReference>
<evidence type="ECO:0000313" key="12">
    <source>
        <dbReference type="Proteomes" id="UP000320333"/>
    </source>
</evidence>
<feature type="transmembrane region" description="Helical" evidence="9">
    <location>
        <begin position="21"/>
        <end position="39"/>
    </location>
</feature>
<dbReference type="GO" id="GO:0005886">
    <property type="term" value="C:plasma membrane"/>
    <property type="evidence" value="ECO:0007669"/>
    <property type="project" value="TreeGrafter"/>
</dbReference>
<feature type="transmembrane region" description="Helical" evidence="9">
    <location>
        <begin position="720"/>
        <end position="740"/>
    </location>
</feature>
<feature type="domain" description="Potassium channel" evidence="10">
    <location>
        <begin position="274"/>
        <end position="346"/>
    </location>
</feature>
<feature type="compositionally biased region" description="Basic residues" evidence="8">
    <location>
        <begin position="509"/>
        <end position="520"/>
    </location>
</feature>
<organism evidence="11 12">
    <name type="scientific">Chytriomyces confervae</name>
    <dbReference type="NCBI Taxonomy" id="246404"/>
    <lineage>
        <taxon>Eukaryota</taxon>
        <taxon>Fungi</taxon>
        <taxon>Fungi incertae sedis</taxon>
        <taxon>Chytridiomycota</taxon>
        <taxon>Chytridiomycota incertae sedis</taxon>
        <taxon>Chytridiomycetes</taxon>
        <taxon>Chytridiales</taxon>
        <taxon>Chytriomycetaceae</taxon>
        <taxon>Chytriomyces</taxon>
    </lineage>
</organism>
<evidence type="ECO:0000256" key="7">
    <source>
        <dbReference type="ARBA" id="ARBA00023303"/>
    </source>
</evidence>
<dbReference type="InterPro" id="IPR013099">
    <property type="entry name" value="K_chnl_dom"/>
</dbReference>
<feature type="transmembrane region" description="Helical" evidence="9">
    <location>
        <begin position="138"/>
        <end position="167"/>
    </location>
</feature>
<keyword evidence="6 9" id="KW-0472">Membrane</keyword>
<evidence type="ECO:0000256" key="1">
    <source>
        <dbReference type="ARBA" id="ARBA00004141"/>
    </source>
</evidence>
<gene>
    <name evidence="11" type="ORF">CcCBS67573_g00223</name>
</gene>
<evidence type="ECO:0000256" key="2">
    <source>
        <dbReference type="ARBA" id="ARBA00022448"/>
    </source>
</evidence>
<feature type="compositionally biased region" description="Basic and acidic residues" evidence="8">
    <location>
        <begin position="530"/>
        <end position="540"/>
    </location>
</feature>
<keyword evidence="4 9" id="KW-1133">Transmembrane helix</keyword>
<keyword evidence="3 9" id="KW-0812">Transmembrane</keyword>
<comment type="subcellular location">
    <subcellularLocation>
        <location evidence="1">Membrane</location>
        <topology evidence="1">Multi-pass membrane protein</topology>
    </subcellularLocation>
</comment>
<feature type="transmembrane region" description="Helical" evidence="9">
    <location>
        <begin position="322"/>
        <end position="342"/>
    </location>
</feature>
<evidence type="ECO:0000256" key="5">
    <source>
        <dbReference type="ARBA" id="ARBA00023065"/>
    </source>
</evidence>
<feature type="transmembrane region" description="Helical" evidence="9">
    <location>
        <begin position="182"/>
        <end position="202"/>
    </location>
</feature>
<feature type="transmembrane region" description="Helical" evidence="9">
    <location>
        <begin position="59"/>
        <end position="79"/>
    </location>
</feature>
<feature type="region of interest" description="Disordered" evidence="8">
    <location>
        <begin position="484"/>
        <end position="542"/>
    </location>
</feature>
<evidence type="ECO:0000256" key="8">
    <source>
        <dbReference type="SAM" id="MobiDB-lite"/>
    </source>
</evidence>
<feature type="domain" description="Potassium channel" evidence="10">
    <location>
        <begin position="677"/>
        <end position="746"/>
    </location>
</feature>
<feature type="compositionally biased region" description="Acidic residues" evidence="8">
    <location>
        <begin position="484"/>
        <end position="496"/>
    </location>
</feature>
<dbReference type="GO" id="GO:0022841">
    <property type="term" value="F:potassium ion leak channel activity"/>
    <property type="evidence" value="ECO:0007669"/>
    <property type="project" value="TreeGrafter"/>
</dbReference>
<dbReference type="PANTHER" id="PTHR11003">
    <property type="entry name" value="POTASSIUM CHANNEL, SUBFAMILY K"/>
    <property type="match status" value="1"/>
</dbReference>
<feature type="transmembrane region" description="Helical" evidence="9">
    <location>
        <begin position="665"/>
        <end position="688"/>
    </location>
</feature>
<dbReference type="GO" id="GO:0015271">
    <property type="term" value="F:outward rectifier potassium channel activity"/>
    <property type="evidence" value="ECO:0007669"/>
    <property type="project" value="TreeGrafter"/>
</dbReference>
<feature type="region of interest" description="Disordered" evidence="8">
    <location>
        <begin position="415"/>
        <end position="454"/>
    </location>
</feature>
<dbReference type="EMBL" id="QEAP01000003">
    <property type="protein sequence ID" value="TPX78492.1"/>
    <property type="molecule type" value="Genomic_DNA"/>
</dbReference>
<evidence type="ECO:0000256" key="9">
    <source>
        <dbReference type="SAM" id="Phobius"/>
    </source>
</evidence>